<comment type="caution">
    <text evidence="1">The sequence shown here is derived from an EMBL/GenBank/DDBJ whole genome shotgun (WGS) entry which is preliminary data.</text>
</comment>
<sequence>MHGAAAVKRHASIKKHIEATAKHRDGSGVLQAPKIVQATIDFSQGRPPASLQDRVVKAKAVFAMSVISKSIPYSWADTATEIYKVMFPDSCQEL</sequence>
<evidence type="ECO:0000313" key="1">
    <source>
        <dbReference type="EMBL" id="KAH9377749.1"/>
    </source>
</evidence>
<evidence type="ECO:0000313" key="2">
    <source>
        <dbReference type="Proteomes" id="UP000821853"/>
    </source>
</evidence>
<dbReference type="AlphaFoldDB" id="A0A9J6GQA6"/>
<name>A0A9J6GQA6_HAELO</name>
<accession>A0A9J6GQA6</accession>
<dbReference type="OrthoDB" id="10472977at2759"/>
<reference evidence="1 2" key="1">
    <citation type="journal article" date="2020" name="Cell">
        <title>Large-Scale Comparative Analyses of Tick Genomes Elucidate Their Genetic Diversity and Vector Capacities.</title>
        <authorList>
            <consortium name="Tick Genome and Microbiome Consortium (TIGMIC)"/>
            <person name="Jia N."/>
            <person name="Wang J."/>
            <person name="Shi W."/>
            <person name="Du L."/>
            <person name="Sun Y."/>
            <person name="Zhan W."/>
            <person name="Jiang J.F."/>
            <person name="Wang Q."/>
            <person name="Zhang B."/>
            <person name="Ji P."/>
            <person name="Bell-Sakyi L."/>
            <person name="Cui X.M."/>
            <person name="Yuan T.T."/>
            <person name="Jiang B.G."/>
            <person name="Yang W.F."/>
            <person name="Lam T.T."/>
            <person name="Chang Q.C."/>
            <person name="Ding S.J."/>
            <person name="Wang X.J."/>
            <person name="Zhu J.G."/>
            <person name="Ruan X.D."/>
            <person name="Zhao L."/>
            <person name="Wei J.T."/>
            <person name="Ye R.Z."/>
            <person name="Que T.C."/>
            <person name="Du C.H."/>
            <person name="Zhou Y.H."/>
            <person name="Cheng J.X."/>
            <person name="Dai P.F."/>
            <person name="Guo W.B."/>
            <person name="Han X.H."/>
            <person name="Huang E.J."/>
            <person name="Li L.F."/>
            <person name="Wei W."/>
            <person name="Gao Y.C."/>
            <person name="Liu J.Z."/>
            <person name="Shao H.Z."/>
            <person name="Wang X."/>
            <person name="Wang C.C."/>
            <person name="Yang T.C."/>
            <person name="Huo Q.B."/>
            <person name="Li W."/>
            <person name="Chen H.Y."/>
            <person name="Chen S.E."/>
            <person name="Zhou L.G."/>
            <person name="Ni X.B."/>
            <person name="Tian J.H."/>
            <person name="Sheng Y."/>
            <person name="Liu T."/>
            <person name="Pan Y.S."/>
            <person name="Xia L.Y."/>
            <person name="Li J."/>
            <person name="Zhao F."/>
            <person name="Cao W.C."/>
        </authorList>
    </citation>
    <scope>NUCLEOTIDE SEQUENCE [LARGE SCALE GENOMIC DNA]</scope>
    <source>
        <strain evidence="1">HaeL-2018</strain>
    </source>
</reference>
<proteinExistence type="predicted"/>
<dbReference type="VEuPathDB" id="VectorBase:HLOH_060059"/>
<organism evidence="1 2">
    <name type="scientific">Haemaphysalis longicornis</name>
    <name type="common">Bush tick</name>
    <dbReference type="NCBI Taxonomy" id="44386"/>
    <lineage>
        <taxon>Eukaryota</taxon>
        <taxon>Metazoa</taxon>
        <taxon>Ecdysozoa</taxon>
        <taxon>Arthropoda</taxon>
        <taxon>Chelicerata</taxon>
        <taxon>Arachnida</taxon>
        <taxon>Acari</taxon>
        <taxon>Parasitiformes</taxon>
        <taxon>Ixodida</taxon>
        <taxon>Ixodoidea</taxon>
        <taxon>Ixodidae</taxon>
        <taxon>Haemaphysalinae</taxon>
        <taxon>Haemaphysalis</taxon>
    </lineage>
</organism>
<protein>
    <submittedName>
        <fullName evidence="1">Uncharacterized protein</fullName>
    </submittedName>
</protein>
<dbReference type="Proteomes" id="UP000821853">
    <property type="component" value="Unassembled WGS sequence"/>
</dbReference>
<keyword evidence="2" id="KW-1185">Reference proteome</keyword>
<dbReference type="EMBL" id="JABSTR010000008">
    <property type="protein sequence ID" value="KAH9377749.1"/>
    <property type="molecule type" value="Genomic_DNA"/>
</dbReference>
<gene>
    <name evidence="1" type="ORF">HPB48_014394</name>
</gene>